<evidence type="ECO:0008006" key="3">
    <source>
        <dbReference type="Google" id="ProtNLM"/>
    </source>
</evidence>
<protein>
    <recommendedName>
        <fullName evidence="3">Spherulation-specific family 4 protein</fullName>
    </recommendedName>
</protein>
<dbReference type="PANTHER" id="PTHR35040">
    <property type="match status" value="1"/>
</dbReference>
<gene>
    <name evidence="1" type="ORF">FXF65_05555</name>
</gene>
<name>A0A5D0UHG0_9ACTN</name>
<accession>A0A5D0UHG0</accession>
<organism evidence="1 2">
    <name type="scientific">Actinomadura syzygii</name>
    <dbReference type="NCBI Taxonomy" id="1427538"/>
    <lineage>
        <taxon>Bacteria</taxon>
        <taxon>Bacillati</taxon>
        <taxon>Actinomycetota</taxon>
        <taxon>Actinomycetes</taxon>
        <taxon>Streptosporangiales</taxon>
        <taxon>Thermomonosporaceae</taxon>
        <taxon>Actinomadura</taxon>
    </lineage>
</organism>
<evidence type="ECO:0000313" key="2">
    <source>
        <dbReference type="Proteomes" id="UP000322634"/>
    </source>
</evidence>
<dbReference type="Pfam" id="PF12138">
    <property type="entry name" value="Spherulin4"/>
    <property type="match status" value="1"/>
</dbReference>
<dbReference type="Proteomes" id="UP000322634">
    <property type="component" value="Unassembled WGS sequence"/>
</dbReference>
<dbReference type="OrthoDB" id="3311125at2"/>
<dbReference type="EMBL" id="VSFF01000002">
    <property type="protein sequence ID" value="TYC17474.1"/>
    <property type="molecule type" value="Genomic_DNA"/>
</dbReference>
<dbReference type="PANTHER" id="PTHR35040:SF9">
    <property type="entry name" value="4-LIKE CELL SURFACE PROTEIN, PUTATIVE (AFU_ORTHOLOGUE AFUA_4G14080)-RELATED"/>
    <property type="match status" value="1"/>
</dbReference>
<dbReference type="InterPro" id="IPR021986">
    <property type="entry name" value="Spherulin4"/>
</dbReference>
<reference evidence="1 2" key="1">
    <citation type="submission" date="2019-08" db="EMBL/GenBank/DDBJ databases">
        <title>Actinomadura sp. nov. CYP1-5 isolated from mountain soil.</title>
        <authorList>
            <person name="Songsumanus A."/>
            <person name="Kuncharoen N."/>
            <person name="Kudo T."/>
            <person name="Yuki M."/>
            <person name="Igarashi Y."/>
            <person name="Tanasupawat S."/>
        </authorList>
    </citation>
    <scope>NUCLEOTIDE SEQUENCE [LARGE SCALE GENOMIC DNA]</scope>
    <source>
        <strain evidence="1 2">GKU157</strain>
    </source>
</reference>
<proteinExistence type="predicted"/>
<keyword evidence="2" id="KW-1185">Reference proteome</keyword>
<evidence type="ECO:0000313" key="1">
    <source>
        <dbReference type="EMBL" id="TYC17474.1"/>
    </source>
</evidence>
<sequence>MGGDVMAWQISRTRGRVSSVLVPAYFHPDAPEWADLTDERLKWVVFNIASGPGSVRDRAWAAVANRLAANGVELAGYIDTAYGDRPPEDIEDEVARYRKWYGIRTAFMDQVSAIAGHVPRYCRAVAAAQGRGAECVVLNHGIYPDPAYARLADMLVTFEGPWSAYQHFRPPAWAARVPAETFCHLVYAAPQAVLAGALARAGRGNAGSVYVTDRAGANPWSGLPDYFDREMDLVYPDR</sequence>
<comment type="caution">
    <text evidence="1">The sequence shown here is derived from an EMBL/GenBank/DDBJ whole genome shotgun (WGS) entry which is preliminary data.</text>
</comment>
<dbReference type="AlphaFoldDB" id="A0A5D0UHG0"/>